<evidence type="ECO:0000256" key="3">
    <source>
        <dbReference type="RuleBase" id="RU000363"/>
    </source>
</evidence>
<dbReference type="GO" id="GO:0016616">
    <property type="term" value="F:oxidoreductase activity, acting on the CH-OH group of donors, NAD or NADP as acceptor"/>
    <property type="evidence" value="ECO:0007669"/>
    <property type="project" value="UniProtKB-ARBA"/>
</dbReference>
<dbReference type="Pfam" id="PF00106">
    <property type="entry name" value="adh_short"/>
    <property type="match status" value="1"/>
</dbReference>
<gene>
    <name evidence="5" type="ORF">L1785_06125</name>
</gene>
<reference evidence="5" key="1">
    <citation type="submission" date="2022-01" db="EMBL/GenBank/DDBJ databases">
        <title>Antribacter sp. nov., isolated from Guizhou of China.</title>
        <authorList>
            <person name="Chengliang C."/>
            <person name="Ya Z."/>
        </authorList>
    </citation>
    <scope>NUCLEOTIDE SEQUENCE</scope>
    <source>
        <strain evidence="5">KLBMP 9083</strain>
    </source>
</reference>
<dbReference type="SMART" id="SM00822">
    <property type="entry name" value="PKS_KR"/>
    <property type="match status" value="1"/>
</dbReference>
<organism evidence="5 6">
    <name type="scientific">Antribacter soli</name>
    <dbReference type="NCBI Taxonomy" id="2910976"/>
    <lineage>
        <taxon>Bacteria</taxon>
        <taxon>Bacillati</taxon>
        <taxon>Actinomycetota</taxon>
        <taxon>Actinomycetes</taxon>
        <taxon>Micrococcales</taxon>
        <taxon>Promicromonosporaceae</taxon>
        <taxon>Antribacter</taxon>
    </lineage>
</organism>
<proteinExistence type="inferred from homology"/>
<dbReference type="GO" id="GO:0016020">
    <property type="term" value="C:membrane"/>
    <property type="evidence" value="ECO:0007669"/>
    <property type="project" value="TreeGrafter"/>
</dbReference>
<dbReference type="PANTHER" id="PTHR44196:SF1">
    <property type="entry name" value="DEHYDROGENASE_REDUCTASE SDR FAMILY MEMBER 7B"/>
    <property type="match status" value="1"/>
</dbReference>
<dbReference type="PRINTS" id="PR00080">
    <property type="entry name" value="SDRFAMILY"/>
</dbReference>
<dbReference type="SUPFAM" id="SSF51735">
    <property type="entry name" value="NAD(P)-binding Rossmann-fold domains"/>
    <property type="match status" value="1"/>
</dbReference>
<comment type="caution">
    <text evidence="5">The sequence shown here is derived from an EMBL/GenBank/DDBJ whole genome shotgun (WGS) entry which is preliminary data.</text>
</comment>
<evidence type="ECO:0000259" key="4">
    <source>
        <dbReference type="SMART" id="SM00822"/>
    </source>
</evidence>
<evidence type="ECO:0000313" key="6">
    <source>
        <dbReference type="Proteomes" id="UP001165405"/>
    </source>
</evidence>
<dbReference type="EMBL" id="JAKGSG010000022">
    <property type="protein sequence ID" value="MCF4120548.1"/>
    <property type="molecule type" value="Genomic_DNA"/>
</dbReference>
<dbReference type="InterPro" id="IPR002347">
    <property type="entry name" value="SDR_fam"/>
</dbReference>
<evidence type="ECO:0000256" key="2">
    <source>
        <dbReference type="ARBA" id="ARBA00023002"/>
    </source>
</evidence>
<dbReference type="AlphaFoldDB" id="A0AA41QC75"/>
<dbReference type="PANTHER" id="PTHR44196">
    <property type="entry name" value="DEHYDROGENASE/REDUCTASE SDR FAMILY MEMBER 7B"/>
    <property type="match status" value="1"/>
</dbReference>
<keyword evidence="2" id="KW-0560">Oxidoreductase</keyword>
<dbReference type="FunFam" id="3.40.50.720:FF:000047">
    <property type="entry name" value="NADP-dependent L-serine/L-allo-threonine dehydrogenase"/>
    <property type="match status" value="1"/>
</dbReference>
<dbReference type="Proteomes" id="UP001165405">
    <property type="component" value="Unassembled WGS sequence"/>
</dbReference>
<dbReference type="RefSeq" id="WP_236088322.1">
    <property type="nucleotide sequence ID" value="NZ_JAKGSG010000022.1"/>
</dbReference>
<feature type="domain" description="Ketoreductase" evidence="4">
    <location>
        <begin position="8"/>
        <end position="210"/>
    </location>
</feature>
<dbReference type="PRINTS" id="PR00081">
    <property type="entry name" value="GDHRDH"/>
</dbReference>
<comment type="similarity">
    <text evidence="1 3">Belongs to the short-chain dehydrogenases/reductases (SDR) family.</text>
</comment>
<dbReference type="InterPro" id="IPR036291">
    <property type="entry name" value="NAD(P)-bd_dom_sf"/>
</dbReference>
<dbReference type="InterPro" id="IPR057326">
    <property type="entry name" value="KR_dom"/>
</dbReference>
<evidence type="ECO:0000313" key="5">
    <source>
        <dbReference type="EMBL" id="MCF4120548.1"/>
    </source>
</evidence>
<evidence type="ECO:0000256" key="1">
    <source>
        <dbReference type="ARBA" id="ARBA00006484"/>
    </source>
</evidence>
<accession>A0AA41QC75</accession>
<dbReference type="Gene3D" id="3.40.50.720">
    <property type="entry name" value="NAD(P)-binding Rossmann-like Domain"/>
    <property type="match status" value="1"/>
</dbReference>
<name>A0AA41QC75_9MICO</name>
<keyword evidence="6" id="KW-1185">Reference proteome</keyword>
<protein>
    <submittedName>
        <fullName evidence="5">SDR family NAD(P)-dependent oxidoreductase</fullName>
    </submittedName>
</protein>
<sequence>MTTTLTGTIALITGASSGIGAATARRLAEHGASVALVARRGDRLESLAAEIEQAGGTALAVEADITDRDQAEAAVQQVVDRFGRLDTLVNNAGVMLLGPVVGADPAEWDRMIAVNVRGLLHTTHAALPHLLKAADDSPRQVADIVNISSIAGRVAWGGYGVYNLTKFGVNGFTESLRQEVTRRHLRVGVIEPGGVATELASHNAPEIQEQMTTPFYEQTEVLAPEDIADGVAYMITRPRHASVAEMWIMPTDQA</sequence>